<evidence type="ECO:0000259" key="21">
    <source>
        <dbReference type="PROSITE" id="PS50112"/>
    </source>
</evidence>
<dbReference type="CDD" id="cd00130">
    <property type="entry name" value="PAS"/>
    <property type="match status" value="1"/>
</dbReference>
<dbReference type="SUPFAM" id="SSF51735">
    <property type="entry name" value="NAD(P)-binding Rossmann-fold domains"/>
    <property type="match status" value="1"/>
</dbReference>
<gene>
    <name evidence="24" type="ORF">G195_000930</name>
</gene>
<dbReference type="InterPro" id="IPR003661">
    <property type="entry name" value="HisK_dim/P_dom"/>
</dbReference>
<dbReference type="Gene3D" id="1.10.10.10">
    <property type="entry name" value="Winged helix-like DNA-binding domain superfamily/Winged helix DNA-binding domain"/>
    <property type="match status" value="1"/>
</dbReference>
<feature type="transmembrane region" description="Helical" evidence="18">
    <location>
        <begin position="455"/>
        <end position="475"/>
    </location>
</feature>
<feature type="domain" description="Response regulatory" evidence="20">
    <location>
        <begin position="728"/>
        <end position="863"/>
    </location>
</feature>
<dbReference type="InterPro" id="IPR016032">
    <property type="entry name" value="Sig_transdc_resp-reg_C-effctor"/>
</dbReference>
<dbReference type="GO" id="GO:0003677">
    <property type="term" value="F:DNA binding"/>
    <property type="evidence" value="ECO:0007669"/>
    <property type="project" value="UniProtKB-UniRule"/>
</dbReference>
<dbReference type="InterPro" id="IPR001867">
    <property type="entry name" value="OmpR/PhoB-type_DNA-bd"/>
</dbReference>
<dbReference type="Pfam" id="PF00512">
    <property type="entry name" value="HisKA"/>
    <property type="match status" value="1"/>
</dbReference>
<feature type="DNA-binding region" description="OmpR/PhoB-type" evidence="16">
    <location>
        <begin position="880"/>
        <end position="974"/>
    </location>
</feature>
<sequence length="974" mass="108275">MPAQHQDQRPGIESEMHPKPEFEKPQYKAAGKLLDKVALITGGDSGIGRAVAVTYAKEGADVAIVYLSEHEDAEETKRQVEQEGRKCILIAGDIGDNTFAKSTVQQTVDQLDKLDIVVNNAAEQHPQQQLEDITPEQLERTFRTNIFGMFYITQAALPHLKKGSTIINTTSITAYRGNPTLIDYSSTKGAITSFTRSLSMNVVEKGIRVNAVAPGPIWTPLIPSTFDEKKVSEFGATQPMKRPGQPDELAPAYVYLASDDSSYVSGQVMHVNGGEVMRPFRIRLAIIMMVLIGISVIVAGYTMGRVFKTTHITALEKTMVREINLLKATFPFHDATDPTNAETQKYYSERAVELDRLTDSRVTFINKDGTVIGDSESDPKFMDNHLDRQEIKEAVGQSYGQSIRYSETLGQDMLYVALPVNSDQSDMIELPSGKFDGYIRLSMSLEAVDQGLQQGWILMFFTLGLLFLIVALVSYRVARGLTSPIEHITKVAHRITKLDYDARVNVTRNDEIGQLGLAINGMADSLQMQLKTIRDNEALLESVLANMTGGIIMIDAGQSIALVNREAERMLGIQAERVTGKPYVELKRHYELTRTVEESVALREPMHEEVSVFNPVEKLIRIDGVPMSEDDGAYRGMLFLLQDVTAIRRLESMRSEFVANVSHELKTPVAAVKGFAETLLSGGVQDKETERSFLQIIYDEGDRLNRLIGDILELSKIESKRAPLQCSPVHVHSFFEMVLGTLSKVAEKKEIRLEMNVPEELYIEADEDKMKQIFINLLSNGINYTPEGGRDFDLILLDLMLPGMNGLDILNKLRIQGVSTPVIILTAKNGEAEVVQGLKSGADDYITKPFGVSELLARVDAVLRRYSNGEDLPQPEDKDGSRIILGELEIYPLKYEVTLGGQSISLRPKEFEVLLYLAKKPGVVLTRDDLMNAVWGFDYIGGQRTVDVHVSSLRKKLELDPESVHIDSIRGGVG</sequence>
<dbReference type="SUPFAM" id="SSF52172">
    <property type="entry name" value="CheY-like"/>
    <property type="match status" value="1"/>
</dbReference>
<dbReference type="CDD" id="cd06225">
    <property type="entry name" value="HAMP"/>
    <property type="match status" value="1"/>
</dbReference>
<dbReference type="Pfam" id="PF00486">
    <property type="entry name" value="Trans_reg_C"/>
    <property type="match status" value="1"/>
</dbReference>
<dbReference type="GO" id="GO:0016614">
    <property type="term" value="F:oxidoreductase activity, acting on CH-OH group of donors"/>
    <property type="evidence" value="ECO:0007669"/>
    <property type="project" value="UniProtKB-ARBA"/>
</dbReference>
<evidence type="ECO:0000256" key="4">
    <source>
        <dbReference type="ARBA" id="ARBA00012438"/>
    </source>
</evidence>
<evidence type="ECO:0000256" key="5">
    <source>
        <dbReference type="ARBA" id="ARBA00022475"/>
    </source>
</evidence>
<dbReference type="Gene3D" id="1.10.287.130">
    <property type="match status" value="1"/>
</dbReference>
<keyword evidence="13 16" id="KW-0238">DNA-binding</keyword>
<feature type="domain" description="OmpR/PhoB-type" evidence="23">
    <location>
        <begin position="880"/>
        <end position="974"/>
    </location>
</feature>
<accession>A0A8J4SHN0</accession>
<dbReference type="Pfam" id="PF16736">
    <property type="entry name" value="sCache_like"/>
    <property type="match status" value="1"/>
</dbReference>
<comment type="subcellular location">
    <subcellularLocation>
        <location evidence="2">Cell membrane</location>
    </subcellularLocation>
</comment>
<feature type="domain" description="HAMP" evidence="22">
    <location>
        <begin position="479"/>
        <end position="531"/>
    </location>
</feature>
<dbReference type="FunFam" id="3.40.50.720:FF:000084">
    <property type="entry name" value="Short-chain dehydrogenase reductase"/>
    <property type="match status" value="1"/>
</dbReference>
<keyword evidence="7" id="KW-0808">Transferase</keyword>
<dbReference type="PRINTS" id="PR00080">
    <property type="entry name" value="SDRFAMILY"/>
</dbReference>
<dbReference type="PROSITE" id="PS50885">
    <property type="entry name" value="HAMP"/>
    <property type="match status" value="1"/>
</dbReference>
<evidence type="ECO:0000256" key="15">
    <source>
        <dbReference type="PROSITE-ProRule" id="PRU00169"/>
    </source>
</evidence>
<dbReference type="Pfam" id="PF00072">
    <property type="entry name" value="Response_reg"/>
    <property type="match status" value="1"/>
</dbReference>
<dbReference type="SMART" id="SM00862">
    <property type="entry name" value="Trans_reg_C"/>
    <property type="match status" value="1"/>
</dbReference>
<evidence type="ECO:0000256" key="10">
    <source>
        <dbReference type="ARBA" id="ARBA00022840"/>
    </source>
</evidence>
<dbReference type="PROSITE" id="PS50110">
    <property type="entry name" value="RESPONSE_REGULATORY"/>
    <property type="match status" value="1"/>
</dbReference>
<dbReference type="InterPro" id="IPR036890">
    <property type="entry name" value="HATPase_C_sf"/>
</dbReference>
<dbReference type="PROSITE" id="PS00061">
    <property type="entry name" value="ADH_SHORT"/>
    <property type="match status" value="1"/>
</dbReference>
<dbReference type="GO" id="GO:0000155">
    <property type="term" value="F:phosphorelay sensor kinase activity"/>
    <property type="evidence" value="ECO:0007669"/>
    <property type="project" value="InterPro"/>
</dbReference>
<dbReference type="InterPro" id="IPR031967">
    <property type="entry name" value="PhoR_single_Cache-like_dom"/>
</dbReference>
<dbReference type="NCBIfam" id="TIGR00229">
    <property type="entry name" value="sensory_box"/>
    <property type="match status" value="1"/>
</dbReference>
<dbReference type="InterPro" id="IPR001789">
    <property type="entry name" value="Sig_transdc_resp-reg_receiver"/>
</dbReference>
<evidence type="ECO:0000259" key="23">
    <source>
        <dbReference type="PROSITE" id="PS51755"/>
    </source>
</evidence>
<dbReference type="PRINTS" id="PR00081">
    <property type="entry name" value="GDHRDH"/>
</dbReference>
<dbReference type="PANTHER" id="PTHR48107:SF16">
    <property type="entry name" value="NADPH-DEPENDENT ALDEHYDE REDUCTASE 1, CHLOROPLASTIC"/>
    <property type="match status" value="1"/>
</dbReference>
<evidence type="ECO:0000256" key="11">
    <source>
        <dbReference type="ARBA" id="ARBA00023002"/>
    </source>
</evidence>
<dbReference type="Gene3D" id="3.40.50.720">
    <property type="entry name" value="NAD(P)-binding Rossmann-like Domain"/>
    <property type="match status" value="1"/>
</dbReference>
<keyword evidence="9" id="KW-0418">Kinase</keyword>
<dbReference type="InterPro" id="IPR013767">
    <property type="entry name" value="PAS_fold"/>
</dbReference>
<dbReference type="SUPFAM" id="SSF55874">
    <property type="entry name" value="ATPase domain of HSP90 chaperone/DNA topoisomerase II/histidine kinase"/>
    <property type="match status" value="1"/>
</dbReference>
<dbReference type="Pfam" id="PF00989">
    <property type="entry name" value="PAS"/>
    <property type="match status" value="1"/>
</dbReference>
<keyword evidence="5" id="KW-1003">Cell membrane</keyword>
<dbReference type="CDD" id="cd00082">
    <property type="entry name" value="HisKA"/>
    <property type="match status" value="1"/>
</dbReference>
<evidence type="ECO:0000256" key="17">
    <source>
        <dbReference type="SAM" id="MobiDB-lite"/>
    </source>
</evidence>
<evidence type="ECO:0000256" key="3">
    <source>
        <dbReference type="ARBA" id="ARBA00006484"/>
    </source>
</evidence>
<evidence type="ECO:0000259" key="22">
    <source>
        <dbReference type="PROSITE" id="PS50885"/>
    </source>
</evidence>
<dbReference type="PROSITE" id="PS50109">
    <property type="entry name" value="HIS_KIN"/>
    <property type="match status" value="1"/>
</dbReference>
<dbReference type="AlphaFoldDB" id="A0A8J4SHN0"/>
<dbReference type="Proteomes" id="UP000702964">
    <property type="component" value="Unassembled WGS sequence"/>
</dbReference>
<proteinExistence type="inferred from homology"/>
<dbReference type="PANTHER" id="PTHR48107">
    <property type="entry name" value="NADPH-DEPENDENT ALDEHYDE REDUCTASE-LIKE PROTEIN, CHLOROPLASTIC-RELATED"/>
    <property type="match status" value="1"/>
</dbReference>
<evidence type="ECO:0000259" key="19">
    <source>
        <dbReference type="PROSITE" id="PS50109"/>
    </source>
</evidence>
<dbReference type="InterPro" id="IPR036291">
    <property type="entry name" value="NAD(P)-bd_dom_sf"/>
</dbReference>
<evidence type="ECO:0000259" key="20">
    <source>
        <dbReference type="PROSITE" id="PS50110"/>
    </source>
</evidence>
<dbReference type="InterPro" id="IPR035965">
    <property type="entry name" value="PAS-like_dom_sf"/>
</dbReference>
<comment type="similarity">
    <text evidence="3">Belongs to the short-chain dehydrogenases/reductases (SDR) family.</text>
</comment>
<keyword evidence="18" id="KW-1133">Transmembrane helix</keyword>
<dbReference type="CDD" id="cd00383">
    <property type="entry name" value="trans_reg_C"/>
    <property type="match status" value="1"/>
</dbReference>
<feature type="transmembrane region" description="Helical" evidence="18">
    <location>
        <begin position="284"/>
        <end position="303"/>
    </location>
</feature>
<dbReference type="GO" id="GO:0005886">
    <property type="term" value="C:plasma membrane"/>
    <property type="evidence" value="ECO:0007669"/>
    <property type="project" value="UniProtKB-SubCell"/>
</dbReference>
<evidence type="ECO:0000256" key="14">
    <source>
        <dbReference type="ARBA" id="ARBA00023136"/>
    </source>
</evidence>
<dbReference type="InterPro" id="IPR005467">
    <property type="entry name" value="His_kinase_dom"/>
</dbReference>
<dbReference type="GO" id="GO:0005524">
    <property type="term" value="F:ATP binding"/>
    <property type="evidence" value="ECO:0007669"/>
    <property type="project" value="UniProtKB-KW"/>
</dbReference>
<keyword evidence="6 15" id="KW-0597">Phosphoprotein</keyword>
<feature type="domain" description="Histidine kinase" evidence="19">
    <location>
        <begin position="660"/>
        <end position="870"/>
    </location>
</feature>
<dbReference type="SMART" id="SM00388">
    <property type="entry name" value="HisKA"/>
    <property type="match status" value="1"/>
</dbReference>
<comment type="caution">
    <text evidence="24">The sequence shown here is derived from an EMBL/GenBank/DDBJ whole genome shotgun (WGS) entry which is preliminary data.</text>
</comment>
<dbReference type="SUPFAM" id="SSF158472">
    <property type="entry name" value="HAMP domain-like"/>
    <property type="match status" value="1"/>
</dbReference>
<dbReference type="InterPro" id="IPR036097">
    <property type="entry name" value="HisK_dim/P_sf"/>
</dbReference>
<dbReference type="EMBL" id="AOFI03000005">
    <property type="protein sequence ID" value="KAF4325456.1"/>
    <property type="molecule type" value="Genomic_DNA"/>
</dbReference>
<dbReference type="Pfam" id="PF00672">
    <property type="entry name" value="HAMP"/>
    <property type="match status" value="1"/>
</dbReference>
<evidence type="ECO:0000256" key="9">
    <source>
        <dbReference type="ARBA" id="ARBA00022777"/>
    </source>
</evidence>
<dbReference type="InterPro" id="IPR011006">
    <property type="entry name" value="CheY-like_superfamily"/>
</dbReference>
<evidence type="ECO:0000256" key="8">
    <source>
        <dbReference type="ARBA" id="ARBA00022741"/>
    </source>
</evidence>
<reference evidence="24" key="2">
    <citation type="submission" date="2020-02" db="EMBL/GenBank/DDBJ databases">
        <authorList>
            <person name="Studholme D.J."/>
        </authorList>
    </citation>
    <scope>NUCLEOTIDE SEQUENCE</scope>
    <source>
        <strain evidence="24">00238/432</strain>
    </source>
</reference>
<dbReference type="NCBIfam" id="NF005214">
    <property type="entry name" value="PRK06701.1"/>
    <property type="match status" value="1"/>
</dbReference>
<evidence type="ECO:0000313" key="24">
    <source>
        <dbReference type="EMBL" id="KAF4325456.1"/>
    </source>
</evidence>
<feature type="modified residue" description="4-aspartylphosphate" evidence="15">
    <location>
        <position position="798"/>
    </location>
</feature>
<dbReference type="InterPro" id="IPR003660">
    <property type="entry name" value="HAMP_dom"/>
</dbReference>
<dbReference type="PROSITE" id="PS51755">
    <property type="entry name" value="OMPR_PHOB"/>
    <property type="match status" value="1"/>
</dbReference>
<organism evidence="24 25">
    <name type="scientific">Phytophthora kernoviae 00238/432</name>
    <dbReference type="NCBI Taxonomy" id="1284355"/>
    <lineage>
        <taxon>Eukaryota</taxon>
        <taxon>Sar</taxon>
        <taxon>Stramenopiles</taxon>
        <taxon>Oomycota</taxon>
        <taxon>Peronosporomycetes</taxon>
        <taxon>Peronosporales</taxon>
        <taxon>Peronosporaceae</taxon>
        <taxon>Phytophthora</taxon>
    </lineage>
</organism>
<keyword evidence="18" id="KW-0812">Transmembrane</keyword>
<dbReference type="Gene3D" id="6.10.250.690">
    <property type="match status" value="1"/>
</dbReference>
<comment type="catalytic activity">
    <reaction evidence="1">
        <text>ATP + protein L-histidine = ADP + protein N-phospho-L-histidine.</text>
        <dbReference type="EC" id="2.7.13.3"/>
    </reaction>
</comment>
<dbReference type="SUPFAM" id="SSF47384">
    <property type="entry name" value="Homodimeric domain of signal transducing histidine kinase"/>
    <property type="match status" value="1"/>
</dbReference>
<dbReference type="EC" id="2.7.13.3" evidence="4"/>
<reference evidence="24" key="1">
    <citation type="journal article" date="2015" name="Genom Data">
        <title>Draft genome sequences of Phytophthora kernoviae and Phytophthora ramorum lineage EU2 from Scotland.</title>
        <authorList>
            <person name="Sambles C."/>
            <person name="Schlenzig A."/>
            <person name="O'Neill P."/>
            <person name="Grant M."/>
            <person name="Studholme D.J."/>
        </authorList>
    </citation>
    <scope>NUCLEOTIDE SEQUENCE</scope>
    <source>
        <strain evidence="24">00238/432</strain>
    </source>
</reference>
<evidence type="ECO:0000313" key="25">
    <source>
        <dbReference type="Proteomes" id="UP000702964"/>
    </source>
</evidence>
<evidence type="ECO:0000256" key="16">
    <source>
        <dbReference type="PROSITE-ProRule" id="PRU01091"/>
    </source>
</evidence>
<dbReference type="PROSITE" id="PS50112">
    <property type="entry name" value="PAS"/>
    <property type="match status" value="1"/>
</dbReference>
<evidence type="ECO:0000256" key="1">
    <source>
        <dbReference type="ARBA" id="ARBA00000085"/>
    </source>
</evidence>
<protein>
    <recommendedName>
        <fullName evidence="4">histidine kinase</fullName>
        <ecNumber evidence="4">2.7.13.3</ecNumber>
    </recommendedName>
</protein>
<dbReference type="SUPFAM" id="SSF55785">
    <property type="entry name" value="PYP-like sensor domain (PAS domain)"/>
    <property type="match status" value="1"/>
</dbReference>
<dbReference type="Gene3D" id="3.30.450.20">
    <property type="entry name" value="PAS domain"/>
    <property type="match status" value="2"/>
</dbReference>
<dbReference type="SMART" id="SM00448">
    <property type="entry name" value="REC"/>
    <property type="match status" value="1"/>
</dbReference>
<keyword evidence="14 18" id="KW-0472">Membrane</keyword>
<dbReference type="InterPro" id="IPR002347">
    <property type="entry name" value="SDR_fam"/>
</dbReference>
<evidence type="ECO:0000256" key="6">
    <source>
        <dbReference type="ARBA" id="ARBA00022553"/>
    </source>
</evidence>
<feature type="domain" description="PAS" evidence="21">
    <location>
        <begin position="536"/>
        <end position="609"/>
    </location>
</feature>
<evidence type="ECO:0000256" key="12">
    <source>
        <dbReference type="ARBA" id="ARBA00023012"/>
    </source>
</evidence>
<dbReference type="Gene3D" id="1.10.8.500">
    <property type="entry name" value="HAMP domain in histidine kinase"/>
    <property type="match status" value="1"/>
</dbReference>
<evidence type="ECO:0000256" key="18">
    <source>
        <dbReference type="SAM" id="Phobius"/>
    </source>
</evidence>
<dbReference type="Gene3D" id="3.30.565.10">
    <property type="entry name" value="Histidine kinase-like ATPase, C-terminal domain"/>
    <property type="match status" value="1"/>
</dbReference>
<evidence type="ECO:0000256" key="2">
    <source>
        <dbReference type="ARBA" id="ARBA00004236"/>
    </source>
</evidence>
<feature type="region of interest" description="Disordered" evidence="17">
    <location>
        <begin position="1"/>
        <end position="24"/>
    </location>
</feature>
<name>A0A8J4SHN0_9STRA</name>
<dbReference type="Pfam" id="PF13561">
    <property type="entry name" value="adh_short_C2"/>
    <property type="match status" value="1"/>
</dbReference>
<keyword evidence="10" id="KW-0067">ATP-binding</keyword>
<keyword evidence="8" id="KW-0547">Nucleotide-binding</keyword>
<evidence type="ECO:0000256" key="13">
    <source>
        <dbReference type="ARBA" id="ARBA00023125"/>
    </source>
</evidence>
<evidence type="ECO:0000256" key="7">
    <source>
        <dbReference type="ARBA" id="ARBA00022679"/>
    </source>
</evidence>
<dbReference type="CDD" id="cd05355">
    <property type="entry name" value="SDR_c1"/>
    <property type="match status" value="1"/>
</dbReference>
<dbReference type="SMART" id="SM00304">
    <property type="entry name" value="HAMP"/>
    <property type="match status" value="1"/>
</dbReference>
<dbReference type="SMART" id="SM00091">
    <property type="entry name" value="PAS"/>
    <property type="match status" value="1"/>
</dbReference>
<keyword evidence="11" id="KW-0560">Oxidoreductase</keyword>
<dbReference type="FunFam" id="1.10.287.130:FF:000008">
    <property type="entry name" value="Two-component sensor histidine kinase"/>
    <property type="match status" value="1"/>
</dbReference>
<dbReference type="GO" id="GO:0006355">
    <property type="term" value="P:regulation of DNA-templated transcription"/>
    <property type="evidence" value="ECO:0007669"/>
    <property type="project" value="InterPro"/>
</dbReference>
<keyword evidence="12" id="KW-0902">Two-component regulatory system</keyword>
<dbReference type="InterPro" id="IPR000014">
    <property type="entry name" value="PAS"/>
</dbReference>
<dbReference type="SUPFAM" id="SSF46894">
    <property type="entry name" value="C-terminal effector domain of the bipartite response regulators"/>
    <property type="match status" value="1"/>
</dbReference>
<dbReference type="InterPro" id="IPR020904">
    <property type="entry name" value="Sc_DH/Rdtase_CS"/>
</dbReference>
<dbReference type="InterPro" id="IPR036388">
    <property type="entry name" value="WH-like_DNA-bd_sf"/>
</dbReference>